<evidence type="ECO:0000313" key="2">
    <source>
        <dbReference type="Proteomes" id="UP000015106"/>
    </source>
</evidence>
<protein>
    <submittedName>
        <fullName evidence="1">Uncharacterized protein</fullName>
    </submittedName>
</protein>
<accession>A0A8R7PQE6</accession>
<dbReference type="Proteomes" id="UP000015106">
    <property type="component" value="Chromosome 3"/>
</dbReference>
<name>A0A8R7PQE6_TRIUA</name>
<dbReference type="EnsemblPlants" id="TuG1812G0300001432.01.T01">
    <property type="protein sequence ID" value="TuG1812G0300001432.01.T01"/>
    <property type="gene ID" value="TuG1812G0300001432.01"/>
</dbReference>
<dbReference type="InterPro" id="IPR011990">
    <property type="entry name" value="TPR-like_helical_dom_sf"/>
</dbReference>
<proteinExistence type="predicted"/>
<dbReference type="Gramene" id="TuG1812G0300001432.01.T01">
    <property type="protein sequence ID" value="TuG1812G0300001432.01.T01"/>
    <property type="gene ID" value="TuG1812G0300001432.01"/>
</dbReference>
<keyword evidence="2" id="KW-1185">Reference proteome</keyword>
<reference evidence="2" key="1">
    <citation type="journal article" date="2013" name="Nature">
        <title>Draft genome of the wheat A-genome progenitor Triticum urartu.</title>
        <authorList>
            <person name="Ling H.Q."/>
            <person name="Zhao S."/>
            <person name="Liu D."/>
            <person name="Wang J."/>
            <person name="Sun H."/>
            <person name="Zhang C."/>
            <person name="Fan H."/>
            <person name="Li D."/>
            <person name="Dong L."/>
            <person name="Tao Y."/>
            <person name="Gao C."/>
            <person name="Wu H."/>
            <person name="Li Y."/>
            <person name="Cui Y."/>
            <person name="Guo X."/>
            <person name="Zheng S."/>
            <person name="Wang B."/>
            <person name="Yu K."/>
            <person name="Liang Q."/>
            <person name="Yang W."/>
            <person name="Lou X."/>
            <person name="Chen J."/>
            <person name="Feng M."/>
            <person name="Jian J."/>
            <person name="Zhang X."/>
            <person name="Luo G."/>
            <person name="Jiang Y."/>
            <person name="Liu J."/>
            <person name="Wang Z."/>
            <person name="Sha Y."/>
            <person name="Zhang B."/>
            <person name="Wu H."/>
            <person name="Tang D."/>
            <person name="Shen Q."/>
            <person name="Xue P."/>
            <person name="Zou S."/>
            <person name="Wang X."/>
            <person name="Liu X."/>
            <person name="Wang F."/>
            <person name="Yang Y."/>
            <person name="An X."/>
            <person name="Dong Z."/>
            <person name="Zhang K."/>
            <person name="Zhang X."/>
            <person name="Luo M.C."/>
            <person name="Dvorak J."/>
            <person name="Tong Y."/>
            <person name="Wang J."/>
            <person name="Yang H."/>
            <person name="Li Z."/>
            <person name="Wang D."/>
            <person name="Zhang A."/>
            <person name="Wang J."/>
        </authorList>
    </citation>
    <scope>NUCLEOTIDE SEQUENCE</scope>
    <source>
        <strain evidence="2">cv. G1812</strain>
    </source>
</reference>
<organism evidence="1 2">
    <name type="scientific">Triticum urartu</name>
    <name type="common">Red wild einkorn</name>
    <name type="synonym">Crithodium urartu</name>
    <dbReference type="NCBI Taxonomy" id="4572"/>
    <lineage>
        <taxon>Eukaryota</taxon>
        <taxon>Viridiplantae</taxon>
        <taxon>Streptophyta</taxon>
        <taxon>Embryophyta</taxon>
        <taxon>Tracheophyta</taxon>
        <taxon>Spermatophyta</taxon>
        <taxon>Magnoliopsida</taxon>
        <taxon>Liliopsida</taxon>
        <taxon>Poales</taxon>
        <taxon>Poaceae</taxon>
        <taxon>BOP clade</taxon>
        <taxon>Pooideae</taxon>
        <taxon>Triticodae</taxon>
        <taxon>Triticeae</taxon>
        <taxon>Triticinae</taxon>
        <taxon>Triticum</taxon>
    </lineage>
</organism>
<evidence type="ECO:0000313" key="1">
    <source>
        <dbReference type="EnsemblPlants" id="TuG1812G0300001432.01.T01"/>
    </source>
</evidence>
<sequence length="84" mass="9569">MRHSSRSIRLHHSSMIRQYVMKSVQHCIATGVFVNCSWVMVKVLCQMLKGAVLRPHWAKACCHLGAAHMLLKEYEQACNAFLDA</sequence>
<dbReference type="AlphaFoldDB" id="A0A8R7PQE6"/>
<reference evidence="1" key="2">
    <citation type="submission" date="2018-03" db="EMBL/GenBank/DDBJ databases">
        <title>The Triticum urartu genome reveals the dynamic nature of wheat genome evolution.</title>
        <authorList>
            <person name="Ling H."/>
            <person name="Ma B."/>
            <person name="Shi X."/>
            <person name="Liu H."/>
            <person name="Dong L."/>
            <person name="Sun H."/>
            <person name="Cao Y."/>
            <person name="Gao Q."/>
            <person name="Zheng S."/>
            <person name="Li Y."/>
            <person name="Yu Y."/>
            <person name="Du H."/>
            <person name="Qi M."/>
            <person name="Li Y."/>
            <person name="Yu H."/>
            <person name="Cui Y."/>
            <person name="Wang N."/>
            <person name="Chen C."/>
            <person name="Wu H."/>
            <person name="Zhao Y."/>
            <person name="Zhang J."/>
            <person name="Li Y."/>
            <person name="Zhou W."/>
            <person name="Zhang B."/>
            <person name="Hu W."/>
            <person name="Eijk M."/>
            <person name="Tang J."/>
            <person name="Witsenboer H."/>
            <person name="Zhao S."/>
            <person name="Li Z."/>
            <person name="Zhang A."/>
            <person name="Wang D."/>
            <person name="Liang C."/>
        </authorList>
    </citation>
    <scope>NUCLEOTIDE SEQUENCE [LARGE SCALE GENOMIC DNA]</scope>
    <source>
        <strain evidence="1">cv. G1812</strain>
    </source>
</reference>
<dbReference type="SUPFAM" id="SSF48452">
    <property type="entry name" value="TPR-like"/>
    <property type="match status" value="1"/>
</dbReference>
<reference evidence="1" key="3">
    <citation type="submission" date="2022-06" db="UniProtKB">
        <authorList>
            <consortium name="EnsemblPlants"/>
        </authorList>
    </citation>
    <scope>IDENTIFICATION</scope>
</reference>